<reference evidence="1" key="1">
    <citation type="submission" date="2021-01" db="EMBL/GenBank/DDBJ databases">
        <title>Whole genome shotgun sequence of Actinoplanes capillaceus NBRC 16408.</title>
        <authorList>
            <person name="Komaki H."/>
            <person name="Tamura T."/>
        </authorList>
    </citation>
    <scope>NUCLEOTIDE SEQUENCE [LARGE SCALE GENOMIC DNA]</scope>
    <source>
        <strain evidence="1">NBRC 16408</strain>
    </source>
</reference>
<name>A0ABQ3WLT2_9ACTN</name>
<sequence>MPARRFCAQRRAAPNLAGVALSDDTIRGDVGHQRENWQRWQPNRHLAGFPDFGLLAIRLSMLPAISRVTLVDGVLMDRGGRRRQRQ</sequence>
<dbReference type="EMBL" id="BOMF01000087">
    <property type="protein sequence ID" value="GID47212.1"/>
    <property type="molecule type" value="Genomic_DNA"/>
</dbReference>
<comment type="caution">
    <text evidence="1">The sequence shown here is derived from an EMBL/GenBank/DDBJ whole genome shotgun (WGS) entry which is preliminary data.</text>
</comment>
<organism evidence="1">
    <name type="scientific">Actinoplanes campanulatus</name>
    <dbReference type="NCBI Taxonomy" id="113559"/>
    <lineage>
        <taxon>Bacteria</taxon>
        <taxon>Bacillati</taxon>
        <taxon>Actinomycetota</taxon>
        <taxon>Actinomycetes</taxon>
        <taxon>Micromonosporales</taxon>
        <taxon>Micromonosporaceae</taxon>
        <taxon>Actinoplanes</taxon>
    </lineage>
</organism>
<protein>
    <submittedName>
        <fullName evidence="1">Uncharacterized protein</fullName>
    </submittedName>
</protein>
<accession>A0ABQ3WLT2</accession>
<evidence type="ECO:0000313" key="1">
    <source>
        <dbReference type="EMBL" id="GID47212.1"/>
    </source>
</evidence>
<proteinExistence type="predicted"/>
<gene>
    <name evidence="1" type="ORF">Aca07nite_44870</name>
</gene>